<sequence length="485" mass="52950">MTFRGKETCSMPHLFNLLFDRVGMELGTRTKPSQREGEVKNIRPLKSRAAPNPGQEFTTSPLVSPSRSRLATLHFSLVLHTLHNKQTRNHKHASLLPLQNSRSQALPRAITAPTCPSPGPTTPKRTGFLIMAGDRRGGGSPAAERRRGIRRLLLPRGEASSSFSPSRPPLLPSPPAAAAEVGRRKGFASVALRGLGCASAAASQAYAPGAGAGSAAAAAVRSSADWHGRRRKGKDRRKERAGGGGGGGLVAGGIGADVWCAPGIPFAAEASSVDCVVARHQMLGRGRGGGEAERPHRERPCLSRRSTMQEQISSSFMESPPPPPLPHLDGPFFGADLLPSARLRRMRGYRPSPGGLEEEIMMFQTRVLLGGMSMYDRYQDWRLDVDNMTYEELLELGERIGHVNTGLREDEIIRNLRKVKHPAFDSSFRFPTEIEKKCSICQEEFEANDEMGRLHCGHSYHVYCIKQWLSQKNVCPVCKTAVTKT</sequence>
<dbReference type="Proteomes" id="UP001732700">
    <property type="component" value="Chromosome 3D"/>
</dbReference>
<reference evidence="1" key="1">
    <citation type="submission" date="2021-05" db="EMBL/GenBank/DDBJ databases">
        <authorList>
            <person name="Scholz U."/>
            <person name="Mascher M."/>
            <person name="Fiebig A."/>
        </authorList>
    </citation>
    <scope>NUCLEOTIDE SEQUENCE [LARGE SCALE GENOMIC DNA]</scope>
</reference>
<protein>
    <submittedName>
        <fullName evidence="1">Uncharacterized protein</fullName>
    </submittedName>
</protein>
<proteinExistence type="predicted"/>
<reference evidence="1" key="2">
    <citation type="submission" date="2025-09" db="UniProtKB">
        <authorList>
            <consortium name="EnsemblPlants"/>
        </authorList>
    </citation>
    <scope>IDENTIFICATION</scope>
</reference>
<name>A0ACD5VYD1_AVESA</name>
<evidence type="ECO:0000313" key="1">
    <source>
        <dbReference type="EnsemblPlants" id="AVESA.00010b.r2.3DG0544690.1.CDS"/>
    </source>
</evidence>
<dbReference type="EnsemblPlants" id="AVESA.00010b.r2.3DG0544690.1">
    <property type="protein sequence ID" value="AVESA.00010b.r2.3DG0544690.1.CDS"/>
    <property type="gene ID" value="AVESA.00010b.r2.3DG0544690"/>
</dbReference>
<keyword evidence="2" id="KW-1185">Reference proteome</keyword>
<accession>A0ACD5VYD1</accession>
<evidence type="ECO:0000313" key="2">
    <source>
        <dbReference type="Proteomes" id="UP001732700"/>
    </source>
</evidence>
<organism evidence="1 2">
    <name type="scientific">Avena sativa</name>
    <name type="common">Oat</name>
    <dbReference type="NCBI Taxonomy" id="4498"/>
    <lineage>
        <taxon>Eukaryota</taxon>
        <taxon>Viridiplantae</taxon>
        <taxon>Streptophyta</taxon>
        <taxon>Embryophyta</taxon>
        <taxon>Tracheophyta</taxon>
        <taxon>Spermatophyta</taxon>
        <taxon>Magnoliopsida</taxon>
        <taxon>Liliopsida</taxon>
        <taxon>Poales</taxon>
        <taxon>Poaceae</taxon>
        <taxon>BOP clade</taxon>
        <taxon>Pooideae</taxon>
        <taxon>Poodae</taxon>
        <taxon>Poeae</taxon>
        <taxon>Poeae Chloroplast Group 1 (Aveneae type)</taxon>
        <taxon>Aveninae</taxon>
        <taxon>Avena</taxon>
    </lineage>
</organism>